<protein>
    <submittedName>
        <fullName evidence="1">Uncharacterized protein</fullName>
    </submittedName>
</protein>
<dbReference type="PANTHER" id="PTHR34782:SF1">
    <property type="entry name" value="PHOSPHORIBOSYLFORMYLGLYCINAMIDINE SYNTHASE"/>
    <property type="match status" value="1"/>
</dbReference>
<dbReference type="InterPro" id="IPR007454">
    <property type="entry name" value="UPF0250_YbeD-like"/>
</dbReference>
<dbReference type="PANTHER" id="PTHR34782">
    <property type="entry name" value="PHOSPHORIBOSYLFORMYLGLYCINAMIDINE SYNTHASE"/>
    <property type="match status" value="1"/>
</dbReference>
<evidence type="ECO:0000313" key="1">
    <source>
        <dbReference type="EMBL" id="KAK3244890.1"/>
    </source>
</evidence>
<dbReference type="Gene3D" id="3.30.70.260">
    <property type="match status" value="1"/>
</dbReference>
<dbReference type="AlphaFoldDB" id="A0AAE0BZU6"/>
<dbReference type="Proteomes" id="UP001190700">
    <property type="component" value="Unassembled WGS sequence"/>
</dbReference>
<dbReference type="InterPro" id="IPR027471">
    <property type="entry name" value="YbeD-like_sf"/>
</dbReference>
<proteinExistence type="predicted"/>
<evidence type="ECO:0000313" key="2">
    <source>
        <dbReference type="Proteomes" id="UP001190700"/>
    </source>
</evidence>
<reference evidence="1 2" key="1">
    <citation type="journal article" date="2015" name="Genome Biol. Evol.">
        <title>Comparative Genomics of a Bacterivorous Green Alga Reveals Evolutionary Causalities and Consequences of Phago-Mixotrophic Mode of Nutrition.</title>
        <authorList>
            <person name="Burns J.A."/>
            <person name="Paasch A."/>
            <person name="Narechania A."/>
            <person name="Kim E."/>
        </authorList>
    </citation>
    <scope>NUCLEOTIDE SEQUENCE [LARGE SCALE GENOMIC DNA]</scope>
    <source>
        <strain evidence="1 2">PLY_AMNH</strain>
    </source>
</reference>
<dbReference type="SUPFAM" id="SSF117991">
    <property type="entry name" value="YbeD/HP0495-like"/>
    <property type="match status" value="1"/>
</dbReference>
<accession>A0AAE0BZU6</accession>
<dbReference type="EMBL" id="LGRX02031257">
    <property type="protein sequence ID" value="KAK3244890.1"/>
    <property type="molecule type" value="Genomic_DNA"/>
</dbReference>
<gene>
    <name evidence="1" type="ORF">CYMTET_45521</name>
</gene>
<comment type="caution">
    <text evidence="1">The sequence shown here is derived from an EMBL/GenBank/DDBJ whole genome shotgun (WGS) entry which is preliminary data.</text>
</comment>
<sequence length="184" mass="20317">MAKVVLLGMRLSAQPRTLKDFTLPRPLETRTCRGRSPLQNARQQRLICASTGKGFGKDLNDADALISSMDELSKAQGRVPKTTNMVLGTEGMDWDDMDAKVNEYPLQRDFKAIGKGGDEFVQDMTQLVAGVLGRQIPPELIYTRPSSKGTYLSVTMGPVLVKSPEELKAVYTALQSDSRVKWVI</sequence>
<dbReference type="Pfam" id="PF04359">
    <property type="entry name" value="DUF493"/>
    <property type="match status" value="1"/>
</dbReference>
<name>A0AAE0BZU6_9CHLO</name>
<organism evidence="1 2">
    <name type="scientific">Cymbomonas tetramitiformis</name>
    <dbReference type="NCBI Taxonomy" id="36881"/>
    <lineage>
        <taxon>Eukaryota</taxon>
        <taxon>Viridiplantae</taxon>
        <taxon>Chlorophyta</taxon>
        <taxon>Pyramimonadophyceae</taxon>
        <taxon>Pyramimonadales</taxon>
        <taxon>Pyramimonadaceae</taxon>
        <taxon>Cymbomonas</taxon>
    </lineage>
</organism>
<keyword evidence="2" id="KW-1185">Reference proteome</keyword>